<name>A0A3Q3IA62_MONAL</name>
<dbReference type="InterPro" id="IPR032549">
    <property type="entry name" value="DUF4939"/>
</dbReference>
<evidence type="ECO:0000313" key="2">
    <source>
        <dbReference type="Ensembl" id="ENSMALP00000000317.1"/>
    </source>
</evidence>
<evidence type="ECO:0000259" key="1">
    <source>
        <dbReference type="Pfam" id="PF16297"/>
    </source>
</evidence>
<proteinExistence type="predicted"/>
<feature type="domain" description="DUF4939" evidence="1">
    <location>
        <begin position="22"/>
        <end position="80"/>
    </location>
</feature>
<sequence>PYHQLHLIRLLTILPGFTPHPRRDPHIPEPDTFDGNVESCRGFLLQCRWVFDHQPQTYITDREKISYIINRLRGKALLWAEAADSQGLFIETRQCVEEAICTAS</sequence>
<accession>A0A3Q3IA62</accession>
<evidence type="ECO:0000313" key="3">
    <source>
        <dbReference type="Proteomes" id="UP000261600"/>
    </source>
</evidence>
<protein>
    <recommendedName>
        <fullName evidence="1">DUF4939 domain-containing protein</fullName>
    </recommendedName>
</protein>
<keyword evidence="3" id="KW-1185">Reference proteome</keyword>
<dbReference type="Pfam" id="PF16297">
    <property type="entry name" value="DUF4939"/>
    <property type="match status" value="1"/>
</dbReference>
<dbReference type="AlphaFoldDB" id="A0A3Q3IA62"/>
<dbReference type="Proteomes" id="UP000261600">
    <property type="component" value="Unplaced"/>
</dbReference>
<reference evidence="2" key="1">
    <citation type="submission" date="2025-08" db="UniProtKB">
        <authorList>
            <consortium name="Ensembl"/>
        </authorList>
    </citation>
    <scope>IDENTIFICATION</scope>
</reference>
<reference evidence="2" key="2">
    <citation type="submission" date="2025-09" db="UniProtKB">
        <authorList>
            <consortium name="Ensembl"/>
        </authorList>
    </citation>
    <scope>IDENTIFICATION</scope>
</reference>
<organism evidence="2 3">
    <name type="scientific">Monopterus albus</name>
    <name type="common">Swamp eel</name>
    <dbReference type="NCBI Taxonomy" id="43700"/>
    <lineage>
        <taxon>Eukaryota</taxon>
        <taxon>Metazoa</taxon>
        <taxon>Chordata</taxon>
        <taxon>Craniata</taxon>
        <taxon>Vertebrata</taxon>
        <taxon>Euteleostomi</taxon>
        <taxon>Actinopterygii</taxon>
        <taxon>Neopterygii</taxon>
        <taxon>Teleostei</taxon>
        <taxon>Neoteleostei</taxon>
        <taxon>Acanthomorphata</taxon>
        <taxon>Anabantaria</taxon>
        <taxon>Synbranchiformes</taxon>
        <taxon>Synbranchidae</taxon>
        <taxon>Monopterus</taxon>
    </lineage>
</organism>
<dbReference type="Ensembl" id="ENSMALT00000000349.1">
    <property type="protein sequence ID" value="ENSMALP00000000317.1"/>
    <property type="gene ID" value="ENSMALG00000000294.1"/>
</dbReference>